<feature type="transmembrane region" description="Helical" evidence="1">
    <location>
        <begin position="67"/>
        <end position="89"/>
    </location>
</feature>
<keyword evidence="1" id="KW-0472">Membrane</keyword>
<comment type="caution">
    <text evidence="2">The sequence shown here is derived from an EMBL/GenBank/DDBJ whole genome shotgun (WGS) entry which is preliminary data.</text>
</comment>
<gene>
    <name evidence="2" type="ORF">FJ693_13115</name>
</gene>
<evidence type="ECO:0000256" key="1">
    <source>
        <dbReference type="SAM" id="Phobius"/>
    </source>
</evidence>
<keyword evidence="3" id="KW-1185">Reference proteome</keyword>
<sequence>MAAVLTWISVVVTPWAMRQAVARYDYENVYTFPVITLGMVLVLDSAAIFLGFLGIRQPTAKAMSGAAIGIGITGIVGLVIYVVGTVVIMPRVG</sequence>
<keyword evidence="1" id="KW-0812">Transmembrane</keyword>
<protein>
    <submittedName>
        <fullName evidence="2">Uncharacterized protein</fullName>
    </submittedName>
</protein>
<evidence type="ECO:0000313" key="3">
    <source>
        <dbReference type="Proteomes" id="UP000318693"/>
    </source>
</evidence>
<evidence type="ECO:0000313" key="2">
    <source>
        <dbReference type="EMBL" id="TRW44548.1"/>
    </source>
</evidence>
<reference evidence="2 3" key="1">
    <citation type="submission" date="2019-07" db="EMBL/GenBank/DDBJ databases">
        <title>Georgenia wutianyii sp. nov. and Georgenia *** sp. nov. isolated from plateau pika (Ochotona curzoniae) in the Qinghai-Tibet plateau of China.</title>
        <authorList>
            <person name="Tian Z."/>
        </authorList>
    </citation>
    <scope>NUCLEOTIDE SEQUENCE [LARGE SCALE GENOMIC DNA]</scope>
    <source>
        <strain evidence="2 3">Z446</strain>
    </source>
</reference>
<dbReference type="Proteomes" id="UP000318693">
    <property type="component" value="Unassembled WGS sequence"/>
</dbReference>
<accession>A0A552WP39</accession>
<keyword evidence="1" id="KW-1133">Transmembrane helix</keyword>
<feature type="transmembrane region" description="Helical" evidence="1">
    <location>
        <begin position="34"/>
        <end position="55"/>
    </location>
</feature>
<dbReference type="RefSeq" id="WP_143418960.1">
    <property type="nucleotide sequence ID" value="NZ_VJXR01000041.1"/>
</dbReference>
<dbReference type="AlphaFoldDB" id="A0A552WP39"/>
<organism evidence="2 3">
    <name type="scientific">Georgenia yuyongxinii</name>
    <dbReference type="NCBI Taxonomy" id="2589797"/>
    <lineage>
        <taxon>Bacteria</taxon>
        <taxon>Bacillati</taxon>
        <taxon>Actinomycetota</taxon>
        <taxon>Actinomycetes</taxon>
        <taxon>Micrococcales</taxon>
        <taxon>Bogoriellaceae</taxon>
        <taxon>Georgenia</taxon>
    </lineage>
</organism>
<name>A0A552WP39_9MICO</name>
<dbReference type="EMBL" id="VJXR01000041">
    <property type="protein sequence ID" value="TRW44548.1"/>
    <property type="molecule type" value="Genomic_DNA"/>
</dbReference>
<proteinExistence type="predicted"/>